<comment type="subcellular location">
    <subcellularLocation>
        <location evidence="1">Cell envelope</location>
    </subcellularLocation>
</comment>
<dbReference type="EMBL" id="DTMF01000212">
    <property type="protein sequence ID" value="HGF34468.1"/>
    <property type="molecule type" value="Genomic_DNA"/>
</dbReference>
<dbReference type="PANTHER" id="PTHR30158:SF24">
    <property type="entry name" value="HLYD FAMILY SECRETION PROTEIN"/>
    <property type="match status" value="1"/>
</dbReference>
<dbReference type="PANTHER" id="PTHR30158">
    <property type="entry name" value="ACRA/E-RELATED COMPONENT OF DRUG EFFLUX TRANSPORTER"/>
    <property type="match status" value="1"/>
</dbReference>
<dbReference type="GO" id="GO:0005886">
    <property type="term" value="C:plasma membrane"/>
    <property type="evidence" value="ECO:0007669"/>
    <property type="project" value="TreeGrafter"/>
</dbReference>
<organism evidence="9">
    <name type="scientific">Desulfobacca acetoxidans</name>
    <dbReference type="NCBI Taxonomy" id="60893"/>
    <lineage>
        <taxon>Bacteria</taxon>
        <taxon>Pseudomonadati</taxon>
        <taxon>Thermodesulfobacteriota</taxon>
        <taxon>Desulfobaccia</taxon>
        <taxon>Desulfobaccales</taxon>
        <taxon>Desulfobaccaceae</taxon>
        <taxon>Desulfobacca</taxon>
    </lineage>
</organism>
<proteinExistence type="inferred from homology"/>
<feature type="domain" description="Multidrug resistance protein MdtA-like C-terminal permuted SH3" evidence="8">
    <location>
        <begin position="306"/>
        <end position="364"/>
    </location>
</feature>
<dbReference type="InterPro" id="IPR058625">
    <property type="entry name" value="MdtA-like_BSH"/>
</dbReference>
<dbReference type="Gene3D" id="2.40.30.170">
    <property type="match status" value="1"/>
</dbReference>
<protein>
    <submittedName>
        <fullName evidence="9">Efflux RND transporter periplasmic adaptor subunit</fullName>
    </submittedName>
</protein>
<dbReference type="Gene3D" id="1.10.287.470">
    <property type="entry name" value="Helix hairpin bin"/>
    <property type="match status" value="1"/>
</dbReference>
<comment type="caution">
    <text evidence="9">The sequence shown here is derived from an EMBL/GenBank/DDBJ whole genome shotgun (WGS) entry which is preliminary data.</text>
</comment>
<reference evidence="9" key="1">
    <citation type="journal article" date="2020" name="mSystems">
        <title>Genome- and Community-Level Interaction Insights into Carbon Utilization and Element Cycling Functions of Hydrothermarchaeota in Hydrothermal Sediment.</title>
        <authorList>
            <person name="Zhou Z."/>
            <person name="Liu Y."/>
            <person name="Xu W."/>
            <person name="Pan J."/>
            <person name="Luo Z.H."/>
            <person name="Li M."/>
        </authorList>
    </citation>
    <scope>NUCLEOTIDE SEQUENCE [LARGE SCALE GENOMIC DNA]</scope>
    <source>
        <strain evidence="9">SpSt-897</strain>
    </source>
</reference>
<evidence type="ECO:0000256" key="1">
    <source>
        <dbReference type="ARBA" id="ARBA00004196"/>
    </source>
</evidence>
<evidence type="ECO:0000256" key="4">
    <source>
        <dbReference type="SAM" id="MobiDB-lite"/>
    </source>
</evidence>
<dbReference type="InterPro" id="IPR006143">
    <property type="entry name" value="RND_pump_MFP"/>
</dbReference>
<dbReference type="Gene3D" id="2.40.420.20">
    <property type="match status" value="1"/>
</dbReference>
<dbReference type="SUPFAM" id="SSF111369">
    <property type="entry name" value="HlyD-like secretion proteins"/>
    <property type="match status" value="1"/>
</dbReference>
<dbReference type="GO" id="GO:0030313">
    <property type="term" value="C:cell envelope"/>
    <property type="evidence" value="ECO:0007669"/>
    <property type="project" value="UniProtKB-SubCell"/>
</dbReference>
<feature type="region of interest" description="Disordered" evidence="4">
    <location>
        <begin position="370"/>
        <end position="400"/>
    </location>
</feature>
<feature type="domain" description="Multidrug resistance protein MdtA-like barrel-sandwich hybrid" evidence="6">
    <location>
        <begin position="65"/>
        <end position="205"/>
    </location>
</feature>
<dbReference type="InterPro" id="IPR058627">
    <property type="entry name" value="MdtA-like_C"/>
</dbReference>
<evidence type="ECO:0000256" key="3">
    <source>
        <dbReference type="SAM" id="Coils"/>
    </source>
</evidence>
<comment type="similarity">
    <text evidence="2">Belongs to the membrane fusion protein (MFP) (TC 8.A.1) family.</text>
</comment>
<evidence type="ECO:0000259" key="5">
    <source>
        <dbReference type="Pfam" id="PF25876"/>
    </source>
</evidence>
<evidence type="ECO:0000259" key="8">
    <source>
        <dbReference type="Pfam" id="PF25967"/>
    </source>
</evidence>
<sequence length="400" mass="44291">MTGDQAFIAGKPARWALLGGLLLILACGEKNVYAPPPPPEVVVKHPERRAIVDYLEFTGNTQAVNTVQLQARVQGFLEKVFFKDGDLVKKGQLLFLIQQNTYQAQLAQAEAQILQQKANYEHAALETGRYGKLVQQKAAAQTDLDNWRYQRDASWAAMKAAEAARDLAKLNLDYTRVVAPFDGRIDRRLKDPGNLVGAGEFTPLAQINQIDPIYGYFTISELDFLRLLGNYQNLLARINAQQFPVAIGLADDKGFPYEGSLDFAAISLDPGTGTLLLRGIFPNPEHKLIPGLCARVRIPLYRKVPAILVPQAALGYDQQGPYVLVVNDHNIVERRPVKTGAPVDNLRVIEEGLTGDEWVIITNLMRAIPGRPVKPERQEPGPPVRPPQPPGNSEKGEDRR</sequence>
<gene>
    <name evidence="9" type="ORF">ENW96_08805</name>
</gene>
<evidence type="ECO:0000259" key="7">
    <source>
        <dbReference type="Pfam" id="PF25944"/>
    </source>
</evidence>
<dbReference type="NCBIfam" id="TIGR01730">
    <property type="entry name" value="RND_mfp"/>
    <property type="match status" value="1"/>
</dbReference>
<dbReference type="Gene3D" id="2.40.50.100">
    <property type="match status" value="1"/>
</dbReference>
<evidence type="ECO:0000313" key="9">
    <source>
        <dbReference type="EMBL" id="HGF34468.1"/>
    </source>
</evidence>
<evidence type="ECO:0000259" key="6">
    <source>
        <dbReference type="Pfam" id="PF25917"/>
    </source>
</evidence>
<feature type="coiled-coil region" evidence="3">
    <location>
        <begin position="99"/>
        <end position="126"/>
    </location>
</feature>
<dbReference type="GO" id="GO:0022857">
    <property type="term" value="F:transmembrane transporter activity"/>
    <property type="evidence" value="ECO:0007669"/>
    <property type="project" value="InterPro"/>
</dbReference>
<dbReference type="Pfam" id="PF25876">
    <property type="entry name" value="HH_MFP_RND"/>
    <property type="match status" value="1"/>
</dbReference>
<accession>A0A7C3Z3D6</accession>
<dbReference type="Pfam" id="PF25917">
    <property type="entry name" value="BSH_RND"/>
    <property type="match status" value="1"/>
</dbReference>
<dbReference type="AlphaFoldDB" id="A0A7C3Z3D6"/>
<feature type="domain" description="Multidrug resistance protein MdtA-like beta-barrel" evidence="7">
    <location>
        <begin position="212"/>
        <end position="298"/>
    </location>
</feature>
<dbReference type="Pfam" id="PF25944">
    <property type="entry name" value="Beta-barrel_RND"/>
    <property type="match status" value="1"/>
</dbReference>
<keyword evidence="3" id="KW-0175">Coiled coil</keyword>
<feature type="domain" description="Multidrug resistance protein MdtA-like alpha-helical hairpin" evidence="5">
    <location>
        <begin position="105"/>
        <end position="175"/>
    </location>
</feature>
<dbReference type="InterPro" id="IPR058624">
    <property type="entry name" value="MdtA-like_HH"/>
</dbReference>
<name>A0A7C3Z3D6_9BACT</name>
<feature type="compositionally biased region" description="Pro residues" evidence="4">
    <location>
        <begin position="380"/>
        <end position="390"/>
    </location>
</feature>
<dbReference type="Pfam" id="PF25967">
    <property type="entry name" value="RND-MFP_C"/>
    <property type="match status" value="1"/>
</dbReference>
<dbReference type="InterPro" id="IPR058626">
    <property type="entry name" value="MdtA-like_b-barrel"/>
</dbReference>
<evidence type="ECO:0000256" key="2">
    <source>
        <dbReference type="ARBA" id="ARBA00009477"/>
    </source>
</evidence>
<dbReference type="GO" id="GO:0046677">
    <property type="term" value="P:response to antibiotic"/>
    <property type="evidence" value="ECO:0007669"/>
    <property type="project" value="TreeGrafter"/>
</dbReference>